<dbReference type="GO" id="GO:0032259">
    <property type="term" value="P:methylation"/>
    <property type="evidence" value="ECO:0007669"/>
    <property type="project" value="UniProtKB-KW"/>
</dbReference>
<dbReference type="CDD" id="cd02440">
    <property type="entry name" value="AdoMet_MTases"/>
    <property type="match status" value="1"/>
</dbReference>
<name>A0AAW6TPX0_9BACT</name>
<dbReference type="EMBL" id="JASCXX010000001">
    <property type="protein sequence ID" value="MDI6447698.1"/>
    <property type="molecule type" value="Genomic_DNA"/>
</dbReference>
<dbReference type="Pfam" id="PF01209">
    <property type="entry name" value="Ubie_methyltran"/>
    <property type="match status" value="1"/>
</dbReference>
<sequence length="249" mass="27208">MRKGVSTASDASRPTGSCVGRMFDRIAPTYDLLNRLLSFGRDLSWRRKAARCIEDSRLVRVADLATGTADLPIVLLRERPHIVDAVGLDCSEAMLWIGREKIHRCGLSDRVKLVRGDATSTSFPGESFDAVTMAFGIRNTPDARATLDEIHRLLRPGGTAVILEFSLPGNPVVRWGYLAYLRFVVPLIGAVVSGDRRAYRYLNQSIEAFHSPSAFCAMMEQAGFRDVSATPLTGGVASIYKGSKASSEV</sequence>
<evidence type="ECO:0000256" key="2">
    <source>
        <dbReference type="ARBA" id="ARBA00022603"/>
    </source>
</evidence>
<keyword evidence="2 5" id="KW-0489">Methyltransferase</keyword>
<keyword evidence="4 5" id="KW-0949">S-adenosyl-L-methionine</keyword>
<dbReference type="PROSITE" id="PS51608">
    <property type="entry name" value="SAM_MT_UBIE"/>
    <property type="match status" value="1"/>
</dbReference>
<feature type="binding site" evidence="5">
    <location>
        <begin position="117"/>
        <end position="118"/>
    </location>
    <ligand>
        <name>S-adenosyl-L-methionine</name>
        <dbReference type="ChEBI" id="CHEBI:59789"/>
    </ligand>
</feature>
<dbReference type="AlphaFoldDB" id="A0AAW6TPX0"/>
<comment type="catalytic activity">
    <reaction evidence="5">
        <text>a 2-demethylmenaquinol + S-adenosyl-L-methionine = a menaquinol + S-adenosyl-L-homocysteine + H(+)</text>
        <dbReference type="Rhea" id="RHEA:42640"/>
        <dbReference type="Rhea" id="RHEA-COMP:9539"/>
        <dbReference type="Rhea" id="RHEA-COMP:9563"/>
        <dbReference type="ChEBI" id="CHEBI:15378"/>
        <dbReference type="ChEBI" id="CHEBI:18151"/>
        <dbReference type="ChEBI" id="CHEBI:55437"/>
        <dbReference type="ChEBI" id="CHEBI:57856"/>
        <dbReference type="ChEBI" id="CHEBI:59789"/>
        <dbReference type="EC" id="2.1.1.163"/>
    </reaction>
</comment>
<dbReference type="PROSITE" id="PS01183">
    <property type="entry name" value="UBIE_1"/>
    <property type="match status" value="1"/>
</dbReference>
<dbReference type="NCBIfam" id="NF001244">
    <property type="entry name" value="PRK00216.1-5"/>
    <property type="match status" value="1"/>
</dbReference>
<dbReference type="RefSeq" id="WP_349243108.1">
    <property type="nucleotide sequence ID" value="NZ_JASCXX010000001.1"/>
</dbReference>
<keyword evidence="3 5" id="KW-0808">Transferase</keyword>
<evidence type="ECO:0000256" key="5">
    <source>
        <dbReference type="HAMAP-Rule" id="MF_01813"/>
    </source>
</evidence>
<gene>
    <name evidence="6" type="primary">ubiE</name>
    <name evidence="5" type="synonym">menG</name>
    <name evidence="6" type="ORF">QJ522_01485</name>
</gene>
<proteinExistence type="inferred from homology"/>
<dbReference type="Proteomes" id="UP001431776">
    <property type="component" value="Unassembled WGS sequence"/>
</dbReference>
<dbReference type="InterPro" id="IPR004033">
    <property type="entry name" value="UbiE/COQ5_MeTrFase"/>
</dbReference>
<organism evidence="6 7">
    <name type="scientific">Anaerobaca lacustris</name>
    <dbReference type="NCBI Taxonomy" id="3044600"/>
    <lineage>
        <taxon>Bacteria</taxon>
        <taxon>Pseudomonadati</taxon>
        <taxon>Planctomycetota</taxon>
        <taxon>Phycisphaerae</taxon>
        <taxon>Sedimentisphaerales</taxon>
        <taxon>Anaerobacaceae</taxon>
        <taxon>Anaerobaca</taxon>
    </lineage>
</organism>
<comment type="caution">
    <text evidence="5">Lacks conserved residue(s) required for the propagation of feature annotation.</text>
</comment>
<comment type="function">
    <text evidence="5">Methyltransferase required for the conversion of demethylmenaquinol (DMKH2) to menaquinol (MKH2).</text>
</comment>
<dbReference type="InterPro" id="IPR023576">
    <property type="entry name" value="UbiE/COQ5_MeTrFase_CS"/>
</dbReference>
<keyword evidence="1 5" id="KW-0474">Menaquinone biosynthesis</keyword>
<comment type="similarity">
    <text evidence="5">Belongs to the class I-like SAM-binding methyltransferase superfamily. MenG/UbiE family.</text>
</comment>
<reference evidence="6" key="1">
    <citation type="submission" date="2023-05" db="EMBL/GenBank/DDBJ databases">
        <title>Anaerotaeda fermentans gen. nov., sp. nov., a novel anaerobic planctomycete of the new family within the order Sedimentisphaerales isolated from Taman Peninsula, Russia.</title>
        <authorList>
            <person name="Khomyakova M.A."/>
            <person name="Merkel A.Y."/>
            <person name="Slobodkin A.I."/>
        </authorList>
    </citation>
    <scope>NUCLEOTIDE SEQUENCE</scope>
    <source>
        <strain evidence="6">M17dextr</strain>
    </source>
</reference>
<comment type="caution">
    <text evidence="6">The sequence shown here is derived from an EMBL/GenBank/DDBJ whole genome shotgun (WGS) entry which is preliminary data.</text>
</comment>
<keyword evidence="7" id="KW-1185">Reference proteome</keyword>
<dbReference type="SUPFAM" id="SSF53335">
    <property type="entry name" value="S-adenosyl-L-methionine-dependent methyltransferases"/>
    <property type="match status" value="1"/>
</dbReference>
<evidence type="ECO:0000256" key="3">
    <source>
        <dbReference type="ARBA" id="ARBA00022679"/>
    </source>
</evidence>
<dbReference type="NCBIfam" id="TIGR01934">
    <property type="entry name" value="MenG_MenH_UbiE"/>
    <property type="match status" value="1"/>
</dbReference>
<evidence type="ECO:0000256" key="1">
    <source>
        <dbReference type="ARBA" id="ARBA00022428"/>
    </source>
</evidence>
<protein>
    <recommendedName>
        <fullName evidence="5">Demethylmenaquinone methyltransferase</fullName>
        <ecNumber evidence="5">2.1.1.163</ecNumber>
    </recommendedName>
</protein>
<feature type="binding site" evidence="5">
    <location>
        <position position="89"/>
    </location>
    <ligand>
        <name>S-adenosyl-L-methionine</name>
        <dbReference type="ChEBI" id="CHEBI:59789"/>
    </ligand>
</feature>
<dbReference type="HAMAP" id="MF_01813">
    <property type="entry name" value="MenG_UbiE_methyltr"/>
    <property type="match status" value="1"/>
</dbReference>
<accession>A0AAW6TPX0</accession>
<dbReference type="EC" id="2.1.1.163" evidence="5"/>
<evidence type="ECO:0000313" key="7">
    <source>
        <dbReference type="Proteomes" id="UP001431776"/>
    </source>
</evidence>
<evidence type="ECO:0000256" key="4">
    <source>
        <dbReference type="ARBA" id="ARBA00022691"/>
    </source>
</evidence>
<dbReference type="Gene3D" id="3.40.50.150">
    <property type="entry name" value="Vaccinia Virus protein VP39"/>
    <property type="match status" value="1"/>
</dbReference>
<evidence type="ECO:0000313" key="6">
    <source>
        <dbReference type="EMBL" id="MDI6447698.1"/>
    </source>
</evidence>
<dbReference type="GO" id="GO:0009234">
    <property type="term" value="P:menaquinone biosynthetic process"/>
    <property type="evidence" value="ECO:0007669"/>
    <property type="project" value="UniProtKB-UniRule"/>
</dbReference>
<comment type="pathway">
    <text evidence="5">Quinol/quinone metabolism; menaquinone biosynthesis; menaquinol from 1,4-dihydroxy-2-naphthoate: step 2/2.</text>
</comment>
<dbReference type="InterPro" id="IPR029063">
    <property type="entry name" value="SAM-dependent_MTases_sf"/>
</dbReference>
<dbReference type="PANTHER" id="PTHR43591:SF24">
    <property type="entry name" value="2-METHOXY-6-POLYPRENYL-1,4-BENZOQUINOL METHYLASE, MITOCHONDRIAL"/>
    <property type="match status" value="1"/>
</dbReference>
<dbReference type="PANTHER" id="PTHR43591">
    <property type="entry name" value="METHYLTRANSFERASE"/>
    <property type="match status" value="1"/>
</dbReference>
<dbReference type="GO" id="GO:0043770">
    <property type="term" value="F:demethylmenaquinone methyltransferase activity"/>
    <property type="evidence" value="ECO:0007669"/>
    <property type="project" value="UniProtKB-UniRule"/>
</dbReference>
<feature type="binding site" evidence="5">
    <location>
        <position position="68"/>
    </location>
    <ligand>
        <name>S-adenosyl-L-methionine</name>
        <dbReference type="ChEBI" id="CHEBI:59789"/>
    </ligand>
</feature>